<evidence type="ECO:0000313" key="2">
    <source>
        <dbReference type="EMBL" id="REF26307.1"/>
    </source>
</evidence>
<dbReference type="EMBL" id="QTUB01000001">
    <property type="protein sequence ID" value="REF26307.1"/>
    <property type="molecule type" value="Genomic_DNA"/>
</dbReference>
<proteinExistence type="predicted"/>
<dbReference type="Proteomes" id="UP000256294">
    <property type="component" value="Unassembled WGS sequence"/>
</dbReference>
<gene>
    <name evidence="2" type="ORF">BDD26_0934</name>
</gene>
<dbReference type="AlphaFoldDB" id="A0A3D9UAU3"/>
<feature type="transmembrane region" description="Helical" evidence="1">
    <location>
        <begin position="254"/>
        <end position="278"/>
    </location>
</feature>
<accession>A0A3D9UAU3</accession>
<keyword evidence="1" id="KW-1133">Transmembrane helix</keyword>
<reference evidence="2 3" key="1">
    <citation type="submission" date="2018-08" db="EMBL/GenBank/DDBJ databases">
        <title>Genomic Encyclopedia of Archaeal and Bacterial Type Strains, Phase II (KMG-II): from individual species to whole genera.</title>
        <authorList>
            <person name="Goeker M."/>
        </authorList>
    </citation>
    <scope>NUCLEOTIDE SEQUENCE [LARGE SCALE GENOMIC DNA]</scope>
    <source>
        <strain evidence="2 3">DSM 17905</strain>
    </source>
</reference>
<dbReference type="RefSeq" id="WP_115825658.1">
    <property type="nucleotide sequence ID" value="NZ_QTUB01000001.1"/>
</dbReference>
<sequence>MTHKKYNPTWDGYMGDVLRGNVGINQLKPQHEFFDAIGLEKVFRDNTQYHIVLSLSEAKSIIEDISPHFPQNPSHGDAFARVMEAENSSYGDSFARGTEVDNKKKNPMSYVFPITDPISTYAGNIYDSRGLYDVIREFKSLGIKAIEHVGENGKRYIHISGHAGLRRIIRGTRYSANHPQMLMMGIGQKGLNSSIIGGVRFCIIFSIGYRIIEGIFKDEYTLADFIGNVTIDMAKTALIAASSWAVGSLLTATALVGGSIVAVAGIVFLVGIGVAVGLDYLDKQYQISDKVIKYIKNEIERKKRTPEANLQQIFNGLGNIR</sequence>
<comment type="caution">
    <text evidence="2">The sequence shown here is derived from an EMBL/GenBank/DDBJ whole genome shotgun (WGS) entry which is preliminary data.</text>
</comment>
<protein>
    <submittedName>
        <fullName evidence="2">Uncharacterized protein</fullName>
    </submittedName>
</protein>
<name>A0A3D9UAU3_9GAMM</name>
<keyword evidence="1" id="KW-0472">Membrane</keyword>
<evidence type="ECO:0000313" key="3">
    <source>
        <dbReference type="Proteomes" id="UP000256294"/>
    </source>
</evidence>
<evidence type="ECO:0000256" key="1">
    <source>
        <dbReference type="SAM" id="Phobius"/>
    </source>
</evidence>
<keyword evidence="3" id="KW-1185">Reference proteome</keyword>
<keyword evidence="1" id="KW-0812">Transmembrane</keyword>
<feature type="transmembrane region" description="Helical" evidence="1">
    <location>
        <begin position="191"/>
        <end position="212"/>
    </location>
</feature>
<organism evidence="2 3">
    <name type="scientific">Xenorhabdus cabanillasii</name>
    <dbReference type="NCBI Taxonomy" id="351673"/>
    <lineage>
        <taxon>Bacteria</taxon>
        <taxon>Pseudomonadati</taxon>
        <taxon>Pseudomonadota</taxon>
        <taxon>Gammaproteobacteria</taxon>
        <taxon>Enterobacterales</taxon>
        <taxon>Morganellaceae</taxon>
        <taxon>Xenorhabdus</taxon>
    </lineage>
</organism>